<gene>
    <name evidence="1" type="ORF">LCGC14_2677770</name>
</gene>
<organism evidence="1">
    <name type="scientific">marine sediment metagenome</name>
    <dbReference type="NCBI Taxonomy" id="412755"/>
    <lineage>
        <taxon>unclassified sequences</taxon>
        <taxon>metagenomes</taxon>
        <taxon>ecological metagenomes</taxon>
    </lineage>
</organism>
<proteinExistence type="predicted"/>
<accession>A0A0F8ZM79</accession>
<dbReference type="EMBL" id="LAZR01047129">
    <property type="protein sequence ID" value="KKK94943.1"/>
    <property type="molecule type" value="Genomic_DNA"/>
</dbReference>
<sequence>MATSHAGVQSIATIPSNVEEILRQTMVFGLPEDDALKPTFFFDREVTWADFDEEGKPWDWTATPVSDTTPASVQPICAVEFHAALGRSGAQFSEVGDFFPTTVIITFMEEDYLLARNSAYVVIGPEETRWWYRYWKPVLGLGGLSVYQAHFQAEDTE</sequence>
<reference evidence="1" key="1">
    <citation type="journal article" date="2015" name="Nature">
        <title>Complex archaea that bridge the gap between prokaryotes and eukaryotes.</title>
        <authorList>
            <person name="Spang A."/>
            <person name="Saw J.H."/>
            <person name="Jorgensen S.L."/>
            <person name="Zaremba-Niedzwiedzka K."/>
            <person name="Martijn J."/>
            <person name="Lind A.E."/>
            <person name="van Eijk R."/>
            <person name="Schleper C."/>
            <person name="Guy L."/>
            <person name="Ettema T.J."/>
        </authorList>
    </citation>
    <scope>NUCLEOTIDE SEQUENCE</scope>
</reference>
<evidence type="ECO:0000313" key="1">
    <source>
        <dbReference type="EMBL" id="KKK94943.1"/>
    </source>
</evidence>
<protein>
    <submittedName>
        <fullName evidence="1">Uncharacterized protein</fullName>
    </submittedName>
</protein>
<name>A0A0F8ZM79_9ZZZZ</name>
<comment type="caution">
    <text evidence="1">The sequence shown here is derived from an EMBL/GenBank/DDBJ whole genome shotgun (WGS) entry which is preliminary data.</text>
</comment>
<dbReference type="AlphaFoldDB" id="A0A0F8ZM79"/>